<comment type="caution">
    <text evidence="1">The sequence shown here is derived from an EMBL/GenBank/DDBJ whole genome shotgun (WGS) entry which is preliminary data.</text>
</comment>
<proteinExistence type="predicted"/>
<dbReference type="EMBL" id="ANIY01002528">
    <property type="protein sequence ID" value="ETP40630.1"/>
    <property type="molecule type" value="Genomic_DNA"/>
</dbReference>
<name>W2Z0P2_PHYNI</name>
<sequence length="108" mass="12049">MTSTFRISRHSESDRLGLCSVDWADDGENPELVDPNGDKRTSTFDPCRMGASVSSRCLTHRPISWFSSSSLRTCTVPLAACGWSVSMASTMASCWRLTRGFNTVHHFW</sequence>
<dbReference type="Proteomes" id="UP000018948">
    <property type="component" value="Unassembled WGS sequence"/>
</dbReference>
<reference evidence="1 2" key="1">
    <citation type="submission" date="2013-11" db="EMBL/GenBank/DDBJ databases">
        <title>The Genome Sequence of Phytophthora parasitica P10297.</title>
        <authorList>
            <consortium name="The Broad Institute Genomics Platform"/>
            <person name="Russ C."/>
            <person name="Tyler B."/>
            <person name="Panabieres F."/>
            <person name="Shan W."/>
            <person name="Tripathy S."/>
            <person name="Grunwald N."/>
            <person name="Machado M."/>
            <person name="Johnson C.S."/>
            <person name="Walker B."/>
            <person name="Young S.K."/>
            <person name="Zeng Q."/>
            <person name="Gargeya S."/>
            <person name="Fitzgerald M."/>
            <person name="Haas B."/>
            <person name="Abouelleil A."/>
            <person name="Allen A.W."/>
            <person name="Alvarado L."/>
            <person name="Arachchi H.M."/>
            <person name="Berlin A.M."/>
            <person name="Chapman S.B."/>
            <person name="Gainer-Dewar J."/>
            <person name="Goldberg J."/>
            <person name="Griggs A."/>
            <person name="Gujja S."/>
            <person name="Hansen M."/>
            <person name="Howarth C."/>
            <person name="Imamovic A."/>
            <person name="Ireland A."/>
            <person name="Larimer J."/>
            <person name="McCowan C."/>
            <person name="Murphy C."/>
            <person name="Pearson M."/>
            <person name="Poon T.W."/>
            <person name="Priest M."/>
            <person name="Roberts A."/>
            <person name="Saif S."/>
            <person name="Shea T."/>
            <person name="Sisk P."/>
            <person name="Sykes S."/>
            <person name="Wortman J."/>
            <person name="Nusbaum C."/>
            <person name="Birren B."/>
        </authorList>
    </citation>
    <scope>NUCLEOTIDE SEQUENCE [LARGE SCALE GENOMIC DNA]</scope>
    <source>
        <strain evidence="1 2">P10297</strain>
    </source>
</reference>
<dbReference type="AlphaFoldDB" id="W2Z0P2"/>
<accession>W2Z0P2</accession>
<gene>
    <name evidence="1" type="ORF">F442_12075</name>
</gene>
<evidence type="ECO:0000313" key="2">
    <source>
        <dbReference type="Proteomes" id="UP000018948"/>
    </source>
</evidence>
<evidence type="ECO:0000313" key="1">
    <source>
        <dbReference type="EMBL" id="ETP40630.1"/>
    </source>
</evidence>
<organism evidence="1 2">
    <name type="scientific">Phytophthora nicotianae P10297</name>
    <dbReference type="NCBI Taxonomy" id="1317064"/>
    <lineage>
        <taxon>Eukaryota</taxon>
        <taxon>Sar</taxon>
        <taxon>Stramenopiles</taxon>
        <taxon>Oomycota</taxon>
        <taxon>Peronosporomycetes</taxon>
        <taxon>Peronosporales</taxon>
        <taxon>Peronosporaceae</taxon>
        <taxon>Phytophthora</taxon>
    </lineage>
</organism>
<protein>
    <submittedName>
        <fullName evidence="1">Uncharacterized protein</fullName>
    </submittedName>
</protein>